<dbReference type="RefSeq" id="WP_139082444.1">
    <property type="nucleotide sequence ID" value="NZ_VDFV01000024.1"/>
</dbReference>
<proteinExistence type="predicted"/>
<evidence type="ECO:0000259" key="2">
    <source>
        <dbReference type="Pfam" id="PF01266"/>
    </source>
</evidence>
<dbReference type="EMBL" id="VDFV01000024">
    <property type="protein sequence ID" value="TNC68522.1"/>
    <property type="molecule type" value="Genomic_DNA"/>
</dbReference>
<accession>A0A5C4NAD6</accession>
<dbReference type="PANTHER" id="PTHR13847">
    <property type="entry name" value="SARCOSINE DEHYDROGENASE-RELATED"/>
    <property type="match status" value="1"/>
</dbReference>
<reference evidence="3 4" key="1">
    <citation type="submission" date="2019-06" db="EMBL/GenBank/DDBJ databases">
        <authorList>
            <person name="Jiang L."/>
        </authorList>
    </citation>
    <scope>NUCLEOTIDE SEQUENCE [LARGE SCALE GENOMIC DNA]</scope>
    <source>
        <strain evidence="3 4">YIM 48858</strain>
    </source>
</reference>
<keyword evidence="4" id="KW-1185">Reference proteome</keyword>
<dbReference type="AlphaFoldDB" id="A0A5C4NAD6"/>
<dbReference type="Proteomes" id="UP000305709">
    <property type="component" value="Unassembled WGS sequence"/>
</dbReference>
<organism evidence="3 4">
    <name type="scientific">Rubellimicrobium roseum</name>
    <dbReference type="NCBI Taxonomy" id="687525"/>
    <lineage>
        <taxon>Bacteria</taxon>
        <taxon>Pseudomonadati</taxon>
        <taxon>Pseudomonadota</taxon>
        <taxon>Alphaproteobacteria</taxon>
        <taxon>Rhodobacterales</taxon>
        <taxon>Roseobacteraceae</taxon>
        <taxon>Rubellimicrobium</taxon>
    </lineage>
</organism>
<dbReference type="GO" id="GO:0005737">
    <property type="term" value="C:cytoplasm"/>
    <property type="evidence" value="ECO:0007669"/>
    <property type="project" value="TreeGrafter"/>
</dbReference>
<dbReference type="InterPro" id="IPR006076">
    <property type="entry name" value="FAD-dep_OxRdtase"/>
</dbReference>
<name>A0A5C4NAD6_9RHOB</name>
<gene>
    <name evidence="3" type="ORF">FHG71_14655</name>
</gene>
<dbReference type="Pfam" id="PF01266">
    <property type="entry name" value="DAO"/>
    <property type="match status" value="1"/>
</dbReference>
<evidence type="ECO:0000256" key="1">
    <source>
        <dbReference type="ARBA" id="ARBA00023002"/>
    </source>
</evidence>
<dbReference type="SUPFAM" id="SSF51905">
    <property type="entry name" value="FAD/NAD(P)-binding domain"/>
    <property type="match status" value="1"/>
</dbReference>
<protein>
    <submittedName>
        <fullName evidence="3">FAD-binding oxidoreductase</fullName>
    </submittedName>
</protein>
<comment type="caution">
    <text evidence="3">The sequence shown here is derived from an EMBL/GenBank/DDBJ whole genome shotgun (WGS) entry which is preliminary data.</text>
</comment>
<dbReference type="InterPro" id="IPR036188">
    <property type="entry name" value="FAD/NAD-bd_sf"/>
</dbReference>
<dbReference type="OrthoDB" id="7421214at2"/>
<dbReference type="PANTHER" id="PTHR13847:SF287">
    <property type="entry name" value="FAD-DEPENDENT OXIDOREDUCTASE DOMAIN-CONTAINING PROTEIN 1"/>
    <property type="match status" value="1"/>
</dbReference>
<feature type="domain" description="FAD dependent oxidoreductase" evidence="2">
    <location>
        <begin position="3"/>
        <end position="330"/>
    </location>
</feature>
<keyword evidence="1" id="KW-0560">Oxidoreductase</keyword>
<sequence>MTDFLIIGGGIAGVSAAARLSALGSVTLLEAEGSLAHHASSRSAAVFEGTYGAPSTVALNRASRPELEARGALSPRGLMTVARDEDEALFEADLRALEMEEIPLDEARARLPVLGPAVTRAAVQPDTLDLDTDLLLQGFLREARANGATVLTRAPVTAIHRTAMGWAVEAGDTHEARVLVNAAGAWADRIATFAGLPPLGFQPLRRSMARIPSPGDPSAWPMVVGAGESWYMKPDAGALLVCPAEEDPQEPHDAWADDMILAEGLARFEAHVTMTVTRLLASWAGLRTFAPDRQLVLGPDPLEPAFLWCAGQGGYGFQTACAASRHLAELAAAAPPTLGPDLVAALGPARLRR</sequence>
<dbReference type="GO" id="GO:0016491">
    <property type="term" value="F:oxidoreductase activity"/>
    <property type="evidence" value="ECO:0007669"/>
    <property type="project" value="UniProtKB-KW"/>
</dbReference>
<dbReference type="Gene3D" id="3.30.9.10">
    <property type="entry name" value="D-Amino Acid Oxidase, subunit A, domain 2"/>
    <property type="match status" value="1"/>
</dbReference>
<evidence type="ECO:0000313" key="3">
    <source>
        <dbReference type="EMBL" id="TNC68522.1"/>
    </source>
</evidence>
<evidence type="ECO:0000313" key="4">
    <source>
        <dbReference type="Proteomes" id="UP000305709"/>
    </source>
</evidence>
<dbReference type="Gene3D" id="3.50.50.60">
    <property type="entry name" value="FAD/NAD(P)-binding domain"/>
    <property type="match status" value="1"/>
</dbReference>